<feature type="non-terminal residue" evidence="1">
    <location>
        <position position="1"/>
    </location>
</feature>
<sequence>DSKLAKTSNFYSVDYLEEADTKYWLNHLESESAITTFKLTDSQIEFIWKYLGGSMWEISDLLGKLISCAKNCKISDEVLNDWIWQMIEKNAARFKHYYRLNKINCYY</sequence>
<dbReference type="AlphaFoldDB" id="A0A1V1NQJ1"/>
<comment type="caution">
    <text evidence="1">The sequence shown here is derived from an EMBL/GenBank/DDBJ whole genome shotgun (WGS) entry which is preliminary data.</text>
</comment>
<evidence type="ECO:0000313" key="1">
    <source>
        <dbReference type="EMBL" id="ETR64852.1"/>
    </source>
</evidence>
<proteinExistence type="predicted"/>
<gene>
    <name evidence="1" type="ORF">OMM_15247</name>
</gene>
<reference evidence="2" key="1">
    <citation type="submission" date="2012-11" db="EMBL/GenBank/DDBJ databases">
        <authorList>
            <person name="Lucero-Rivera Y.E."/>
            <person name="Tovar-Ramirez D."/>
        </authorList>
    </citation>
    <scope>NUCLEOTIDE SEQUENCE [LARGE SCALE GENOMIC DNA]</scope>
    <source>
        <strain evidence="2">Araruama</strain>
    </source>
</reference>
<organism evidence="1 2">
    <name type="scientific">Candidatus Magnetoglobus multicellularis str. Araruama</name>
    <dbReference type="NCBI Taxonomy" id="890399"/>
    <lineage>
        <taxon>Bacteria</taxon>
        <taxon>Pseudomonadati</taxon>
        <taxon>Thermodesulfobacteriota</taxon>
        <taxon>Desulfobacteria</taxon>
        <taxon>Desulfobacterales</taxon>
        <taxon>Desulfobacteraceae</taxon>
        <taxon>Candidatus Magnetoglobus</taxon>
    </lineage>
</organism>
<name>A0A1V1NQJ1_9BACT</name>
<protein>
    <submittedName>
        <fullName evidence="1">Uncharacterized protein</fullName>
    </submittedName>
</protein>
<accession>A0A1V1NQJ1</accession>
<dbReference type="Proteomes" id="UP000189670">
    <property type="component" value="Unassembled WGS sequence"/>
</dbReference>
<evidence type="ECO:0000313" key="2">
    <source>
        <dbReference type="Proteomes" id="UP000189670"/>
    </source>
</evidence>
<dbReference type="EMBL" id="ATBP01003551">
    <property type="protein sequence ID" value="ETR64852.1"/>
    <property type="molecule type" value="Genomic_DNA"/>
</dbReference>